<evidence type="ECO:0000313" key="8">
    <source>
        <dbReference type="EMBL" id="CAD7249322.1"/>
    </source>
</evidence>
<dbReference type="OrthoDB" id="6366728at2759"/>
<dbReference type="GO" id="GO:0007635">
    <property type="term" value="P:chemosensory behavior"/>
    <property type="evidence" value="ECO:0007669"/>
    <property type="project" value="TreeGrafter"/>
</dbReference>
<evidence type="ECO:0000256" key="7">
    <source>
        <dbReference type="SAM" id="Phobius"/>
    </source>
</evidence>
<feature type="transmembrane region" description="Helical" evidence="7">
    <location>
        <begin position="306"/>
        <end position="326"/>
    </location>
</feature>
<dbReference type="AlphaFoldDB" id="A0A7R9A8A3"/>
<dbReference type="EMBL" id="LR901753">
    <property type="protein sequence ID" value="CAD7249322.1"/>
    <property type="molecule type" value="Genomic_DNA"/>
</dbReference>
<evidence type="ECO:0000256" key="6">
    <source>
        <dbReference type="ARBA" id="ARBA00023170"/>
    </source>
</evidence>
<comment type="subcellular location">
    <subcellularLocation>
        <location evidence="1">Cell membrane</location>
        <topology evidence="1">Multi-pass membrane protein</topology>
    </subcellularLocation>
</comment>
<feature type="transmembrane region" description="Helical" evidence="7">
    <location>
        <begin position="621"/>
        <end position="644"/>
    </location>
</feature>
<dbReference type="EMBL" id="CAJPEV010002236">
    <property type="protein sequence ID" value="CAG0896212.1"/>
    <property type="molecule type" value="Genomic_DNA"/>
</dbReference>
<evidence type="ECO:0000256" key="4">
    <source>
        <dbReference type="ARBA" id="ARBA00022989"/>
    </source>
</evidence>
<evidence type="ECO:0000256" key="5">
    <source>
        <dbReference type="ARBA" id="ARBA00023136"/>
    </source>
</evidence>
<evidence type="ECO:0008006" key="10">
    <source>
        <dbReference type="Google" id="ProtNLM"/>
    </source>
</evidence>
<dbReference type="PANTHER" id="PTHR21143">
    <property type="entry name" value="INVERTEBRATE GUSTATORY RECEPTOR"/>
    <property type="match status" value="1"/>
</dbReference>
<evidence type="ECO:0000256" key="2">
    <source>
        <dbReference type="ARBA" id="ARBA00022475"/>
    </source>
</evidence>
<dbReference type="GO" id="GO:0043025">
    <property type="term" value="C:neuronal cell body"/>
    <property type="evidence" value="ECO:0007669"/>
    <property type="project" value="TreeGrafter"/>
</dbReference>
<organism evidence="8">
    <name type="scientific">Darwinula stevensoni</name>
    <dbReference type="NCBI Taxonomy" id="69355"/>
    <lineage>
        <taxon>Eukaryota</taxon>
        <taxon>Metazoa</taxon>
        <taxon>Ecdysozoa</taxon>
        <taxon>Arthropoda</taxon>
        <taxon>Crustacea</taxon>
        <taxon>Oligostraca</taxon>
        <taxon>Ostracoda</taxon>
        <taxon>Podocopa</taxon>
        <taxon>Podocopida</taxon>
        <taxon>Darwinulocopina</taxon>
        <taxon>Darwinuloidea</taxon>
        <taxon>Darwinulidae</taxon>
        <taxon>Darwinula</taxon>
    </lineage>
</organism>
<feature type="transmembrane region" description="Helical" evidence="7">
    <location>
        <begin position="400"/>
        <end position="422"/>
    </location>
</feature>
<dbReference type="Proteomes" id="UP000677054">
    <property type="component" value="Unassembled WGS sequence"/>
</dbReference>
<dbReference type="GO" id="GO:0030425">
    <property type="term" value="C:dendrite"/>
    <property type="evidence" value="ECO:0007669"/>
    <property type="project" value="TreeGrafter"/>
</dbReference>
<feature type="transmembrane region" description="Helical" evidence="7">
    <location>
        <begin position="730"/>
        <end position="748"/>
    </location>
</feature>
<feature type="transmembrane region" description="Helical" evidence="7">
    <location>
        <begin position="198"/>
        <end position="217"/>
    </location>
</feature>
<accession>A0A7R9A8A3</accession>
<keyword evidence="3 7" id="KW-0812">Transmembrane</keyword>
<sequence>MQMEIRPNFLESYWRVGSICGRRPARGLQFFSPRAFSPGVFRSRPSANMEEDRKSTAGDLLMKVMALAGFRGFLPEGWIHGWGRVYCLLLTALDVSLMGLSAYYIYVQSLAEKEFIRQLIPMVQEAFIVANLALAVLDVRMQWRFPALLRQVSALEKKTPPSPTDPSGDARQVTGRGATLRACAEESLTPPQSELRRFLAAVVVVGFFIFAFAFVAHVEIVFRKGRASIWAFLAQLANIHMYVRFTCIPSMFFVYACRLSTLTLRVGNSTLKNLQPRSREAHERAKRVLNRFDDVKAFAEEVSRRFAAFHLLSSLFTIVFVTLQLFDRSNGSRDDDSFYATLSRILAYVLVFFALTSCAQQVKREADETVSRIREISCRSASDESIIRTWKYAGSGPKSLHLFTAFTALDVSLMGLLVYVFYNASLDNEELVSRLVPIMRMVFGAVTFVLALLDAWMQWRFPQLLRRMAALEKTPAPLTDPGGEARQMMGREATRRACAERSLIPPQSELRRFLVAVVVVGFLLFSYVLAAHVAVACLRGEDSIWFYLKELTYIHLYTRFTCIPSMFFIYACRLSSLSLRVGNSSLEIFEQPSREAHERVKRVLNRFDEVKAFVGEVSRHFAGYHLLSSLFMIFFLTLELFVQFDRFDASGFYISLSRILAYLLVFFAFTSFAQQVKREADETISRIQELGCRPDLDENIARTLHKFVSEYTVHPVEFSAGNMLEVDRSLFTSIVASVGTYLVVLLQFSHP</sequence>
<evidence type="ECO:0000313" key="9">
    <source>
        <dbReference type="Proteomes" id="UP000677054"/>
    </source>
</evidence>
<feature type="transmembrane region" description="Helical" evidence="7">
    <location>
        <begin position="513"/>
        <end position="534"/>
    </location>
</feature>
<keyword evidence="2" id="KW-1003">Cell membrane</keyword>
<feature type="transmembrane region" description="Helical" evidence="7">
    <location>
        <begin position="554"/>
        <end position="572"/>
    </location>
</feature>
<evidence type="ECO:0000256" key="1">
    <source>
        <dbReference type="ARBA" id="ARBA00004651"/>
    </source>
</evidence>
<feature type="transmembrane region" description="Helical" evidence="7">
    <location>
        <begin position="650"/>
        <end position="669"/>
    </location>
</feature>
<dbReference type="GO" id="GO:0030424">
    <property type="term" value="C:axon"/>
    <property type="evidence" value="ECO:0007669"/>
    <property type="project" value="TreeGrafter"/>
</dbReference>
<keyword evidence="6" id="KW-0675">Receptor</keyword>
<dbReference type="InterPro" id="IPR013604">
    <property type="entry name" value="7TM_chemorcpt"/>
</dbReference>
<dbReference type="GO" id="GO:0008049">
    <property type="term" value="P:male courtship behavior"/>
    <property type="evidence" value="ECO:0007669"/>
    <property type="project" value="TreeGrafter"/>
</dbReference>
<dbReference type="GO" id="GO:0005886">
    <property type="term" value="C:plasma membrane"/>
    <property type="evidence" value="ECO:0007669"/>
    <property type="project" value="UniProtKB-SubCell"/>
</dbReference>
<feature type="transmembrane region" description="Helical" evidence="7">
    <location>
        <begin position="85"/>
        <end position="106"/>
    </location>
</feature>
<gene>
    <name evidence="8" type="ORF">DSTB1V02_LOCUS9120</name>
</gene>
<dbReference type="PANTHER" id="PTHR21143:SF133">
    <property type="entry name" value="GUSTATORY AND PHEROMONE RECEPTOR 32A-RELATED"/>
    <property type="match status" value="1"/>
</dbReference>
<dbReference type="Pfam" id="PF08395">
    <property type="entry name" value="7tm_7"/>
    <property type="match status" value="2"/>
</dbReference>
<name>A0A7R9A8A3_9CRUS</name>
<feature type="transmembrane region" description="Helical" evidence="7">
    <location>
        <begin position="434"/>
        <end position="457"/>
    </location>
</feature>
<keyword evidence="9" id="KW-1185">Reference proteome</keyword>
<proteinExistence type="predicted"/>
<reference evidence="8" key="1">
    <citation type="submission" date="2020-11" db="EMBL/GenBank/DDBJ databases">
        <authorList>
            <person name="Tran Van P."/>
        </authorList>
    </citation>
    <scope>NUCLEOTIDE SEQUENCE</scope>
</reference>
<feature type="transmembrane region" description="Helical" evidence="7">
    <location>
        <begin position="338"/>
        <end position="355"/>
    </location>
</feature>
<protein>
    <recommendedName>
        <fullName evidence="10">Gustatory receptor</fullName>
    </recommendedName>
</protein>
<dbReference type="GO" id="GO:0050909">
    <property type="term" value="P:sensory perception of taste"/>
    <property type="evidence" value="ECO:0007669"/>
    <property type="project" value="InterPro"/>
</dbReference>
<feature type="transmembrane region" description="Helical" evidence="7">
    <location>
        <begin position="229"/>
        <end position="255"/>
    </location>
</feature>
<keyword evidence="4 7" id="KW-1133">Transmembrane helix</keyword>
<evidence type="ECO:0000256" key="3">
    <source>
        <dbReference type="ARBA" id="ARBA00022692"/>
    </source>
</evidence>
<keyword evidence="5 7" id="KW-0472">Membrane</keyword>